<reference evidence="2 3" key="1">
    <citation type="journal article" date="2012" name="J. Bacteriol.">
        <title>Draft genome of Streptomyces tsukubaensis NRRL 18488, the producer of the clinically important immunosuppressant tacrolimus (FK506).</title>
        <authorList>
            <person name="Barreiro C."/>
            <person name="Prieto C."/>
            <person name="Sola-Landa A."/>
            <person name="Solera E."/>
            <person name="Martinez-Castro M."/>
            <person name="Perez-Redondo R."/>
            <person name="Garcia-Estrada C."/>
            <person name="Aparicio J.F."/>
            <person name="Fernandez-Martinez L.T."/>
            <person name="Santos-Aberturas J."/>
            <person name="Salehi-Najafabadi Z."/>
            <person name="Rodriguez-Garcia A."/>
            <person name="Tauch A."/>
            <person name="Martin J.F."/>
        </authorList>
    </citation>
    <scope>NUCLEOTIDE SEQUENCE [LARGE SCALE GENOMIC DNA]</scope>
    <source>
        <strain evidence="3">DSM 42081 / NBRC 108919 / NRRL 18488 / 9993</strain>
    </source>
</reference>
<keyword evidence="3" id="KW-1185">Reference proteome</keyword>
<dbReference type="Proteomes" id="UP000005940">
    <property type="component" value="Chromosome"/>
</dbReference>
<evidence type="ECO:0000313" key="3">
    <source>
        <dbReference type="Proteomes" id="UP000005940"/>
    </source>
</evidence>
<feature type="region of interest" description="Disordered" evidence="1">
    <location>
        <begin position="1"/>
        <end position="33"/>
    </location>
</feature>
<proteinExistence type="predicted"/>
<sequence>MADESGRPGEPGGEAGPAAYEPAAPAPLGVVREPTGDAAVDAVLDRLADADHLTADGHLDVYEDVHEGLRTVLGALDAPDRTAHHPPHPVPHDHRS</sequence>
<dbReference type="EMBL" id="CP029159">
    <property type="protein sequence ID" value="QKM71956.1"/>
    <property type="molecule type" value="Genomic_DNA"/>
</dbReference>
<organism evidence="2 3">
    <name type="scientific">Streptomyces tsukubensis (strain DSM 42081 / NBRC 108919 / NRRL 18488 / 9993)</name>
    <dbReference type="NCBI Taxonomy" id="1114943"/>
    <lineage>
        <taxon>Bacteria</taxon>
        <taxon>Bacillati</taxon>
        <taxon>Actinomycetota</taxon>
        <taxon>Actinomycetes</taxon>
        <taxon>Kitasatosporales</taxon>
        <taxon>Streptomycetaceae</taxon>
        <taxon>Streptomyces</taxon>
    </lineage>
</organism>
<accession>A0A7G3UNW1</accession>
<feature type="region of interest" description="Disordered" evidence="1">
    <location>
        <begin position="76"/>
        <end position="96"/>
    </location>
</feature>
<feature type="compositionally biased region" description="Low complexity" evidence="1">
    <location>
        <begin position="16"/>
        <end position="29"/>
    </location>
</feature>
<dbReference type="AlphaFoldDB" id="A0A7G3UNW1"/>
<gene>
    <name evidence="2" type="ORF">STSU_028205</name>
</gene>
<protein>
    <submittedName>
        <fullName evidence="2">Uncharacterized protein</fullName>
    </submittedName>
</protein>
<evidence type="ECO:0000256" key="1">
    <source>
        <dbReference type="SAM" id="MobiDB-lite"/>
    </source>
</evidence>
<name>A0A7G3UNW1_STRT9</name>
<evidence type="ECO:0000313" key="2">
    <source>
        <dbReference type="EMBL" id="QKM71956.1"/>
    </source>
</evidence>